<dbReference type="EMBL" id="JASBQV010000025">
    <property type="protein sequence ID" value="MDI3235957.1"/>
    <property type="molecule type" value="Genomic_DNA"/>
</dbReference>
<keyword evidence="2" id="KW-1185">Reference proteome</keyword>
<proteinExistence type="predicted"/>
<name>A0ABT6R4T9_9BACL</name>
<accession>A0ABT6R4T9</accession>
<gene>
    <name evidence="1" type="ORF">QK289_13150</name>
</gene>
<protein>
    <submittedName>
        <fullName evidence="1">Uncharacterized protein</fullName>
    </submittedName>
</protein>
<sequence>MKQLQNSDKILELLPDFLASSAAEGLPIEKDLVKKIEDMLAQGLDPTEEIDAYYDRKLNELSSDM</sequence>
<dbReference type="Proteomes" id="UP001243286">
    <property type="component" value="Unassembled WGS sequence"/>
</dbReference>
<comment type="caution">
    <text evidence="1">The sequence shown here is derived from an EMBL/GenBank/DDBJ whole genome shotgun (WGS) entry which is preliminary data.</text>
</comment>
<evidence type="ECO:0000313" key="2">
    <source>
        <dbReference type="Proteomes" id="UP001243286"/>
    </source>
</evidence>
<reference evidence="1 2" key="1">
    <citation type="submission" date="2023-04" db="EMBL/GenBank/DDBJ databases">
        <title>Antarctic isolates genomes.</title>
        <authorList>
            <person name="Dimov S.G."/>
        </authorList>
    </citation>
    <scope>NUCLEOTIDE SEQUENCE [LARGE SCALE GENOMIC DNA]</scope>
    <source>
        <strain evidence="1 2">AL19</strain>
    </source>
</reference>
<organism evidence="1 2">
    <name type="scientific">Exiguobacterium antarcticum</name>
    <dbReference type="NCBI Taxonomy" id="132920"/>
    <lineage>
        <taxon>Bacteria</taxon>
        <taxon>Bacillati</taxon>
        <taxon>Bacillota</taxon>
        <taxon>Bacilli</taxon>
        <taxon>Bacillales</taxon>
        <taxon>Bacillales Family XII. Incertae Sedis</taxon>
        <taxon>Exiguobacterium</taxon>
    </lineage>
</organism>
<evidence type="ECO:0000313" key="1">
    <source>
        <dbReference type="EMBL" id="MDI3235957.1"/>
    </source>
</evidence>
<dbReference type="RefSeq" id="WP_282356948.1">
    <property type="nucleotide sequence ID" value="NZ_JASBQV010000025.1"/>
</dbReference>